<feature type="compositionally biased region" description="Basic and acidic residues" evidence="1">
    <location>
        <begin position="235"/>
        <end position="247"/>
    </location>
</feature>
<dbReference type="PANTHER" id="PTHR35686">
    <property type="entry name" value="KINETOCHORE PROTEIN"/>
    <property type="match status" value="1"/>
</dbReference>
<feature type="region of interest" description="Disordered" evidence="1">
    <location>
        <begin position="208"/>
        <end position="247"/>
    </location>
</feature>
<dbReference type="EMBL" id="JBDFQZ010000005">
    <property type="protein sequence ID" value="KAK9726275.1"/>
    <property type="molecule type" value="Genomic_DNA"/>
</dbReference>
<dbReference type="PANTHER" id="PTHR35686:SF1">
    <property type="entry name" value="KINETOCHORE PROTEIN"/>
    <property type="match status" value="1"/>
</dbReference>
<sequence length="500" mass="56512">MWQPQSFSGRTIDSDQSISDEDEEEDCSWPQKCVSLAGTLDCKKESLGVASQLEQLKSFRQDVGFSSEDEVEVPEFCNQNSINSQDVVEGDSISFKRDDPSCQRDEQFSSAQKGNNHLFKSLIDGDNVSDTLNLYTRGKEKEIESCTQSAIYKDSIRLNPSTDTGRWPTHHPFYLRERISSKASTRKSVAGPSSNAEPFKGELWSLIQTDKGPNSTSSDELLDESDGVSSGPNEKTNHFEDSHDEMSKSRLALPVGAVMQHDDSKCSMVERLDHLQGKNNRPYRKCETGAKRKQKIRRHDMIKNLPSWNNLMSDEDTGELMDSGSSTDTEVISQNPKRVIIESGRKTMADKFQEAFGSAQVLDRISPLMAQKLSSTGLFGRLQQVMRLQKEQDTEFLKKQQIEVWPKDEARCIDVKILSRSFDAKLTVCHCSLLENEESSVQNPHQENFHKTWTVIFNSRVCGDVDLEVGNLIHIHPPWKEVQVLRCGEIIILATYFSQV</sequence>
<evidence type="ECO:0000256" key="1">
    <source>
        <dbReference type="SAM" id="MobiDB-lite"/>
    </source>
</evidence>
<proteinExistence type="predicted"/>
<feature type="region of interest" description="Disordered" evidence="1">
    <location>
        <begin position="1"/>
        <end position="28"/>
    </location>
</feature>
<name>A0AAW1KYU0_SAPOF</name>
<feature type="compositionally biased region" description="Acidic residues" evidence="1">
    <location>
        <begin position="18"/>
        <end position="27"/>
    </location>
</feature>
<comment type="caution">
    <text evidence="2">The sequence shown here is derived from an EMBL/GenBank/DDBJ whole genome shotgun (WGS) entry which is preliminary data.</text>
</comment>
<feature type="compositionally biased region" description="Polar residues" evidence="1">
    <location>
        <begin position="181"/>
        <end position="196"/>
    </location>
</feature>
<keyword evidence="3" id="KW-1185">Reference proteome</keyword>
<feature type="region of interest" description="Disordered" evidence="1">
    <location>
        <begin position="181"/>
        <end position="200"/>
    </location>
</feature>
<reference evidence="2" key="1">
    <citation type="submission" date="2024-03" db="EMBL/GenBank/DDBJ databases">
        <title>WGS assembly of Saponaria officinalis var. Norfolk2.</title>
        <authorList>
            <person name="Jenkins J."/>
            <person name="Shu S."/>
            <person name="Grimwood J."/>
            <person name="Barry K."/>
            <person name="Goodstein D."/>
            <person name="Schmutz J."/>
            <person name="Leebens-Mack J."/>
            <person name="Osbourn A."/>
        </authorList>
    </citation>
    <scope>NUCLEOTIDE SEQUENCE [LARGE SCALE GENOMIC DNA]</scope>
    <source>
        <strain evidence="2">JIC</strain>
    </source>
</reference>
<gene>
    <name evidence="2" type="ORF">RND81_05G203100</name>
</gene>
<accession>A0AAW1KYU0</accession>
<protein>
    <submittedName>
        <fullName evidence="2">Uncharacterized protein</fullName>
    </submittedName>
</protein>
<evidence type="ECO:0000313" key="3">
    <source>
        <dbReference type="Proteomes" id="UP001443914"/>
    </source>
</evidence>
<dbReference type="AlphaFoldDB" id="A0AAW1KYU0"/>
<feature type="compositionally biased region" description="Polar residues" evidence="1">
    <location>
        <begin position="1"/>
        <end position="11"/>
    </location>
</feature>
<dbReference type="Proteomes" id="UP001443914">
    <property type="component" value="Unassembled WGS sequence"/>
</dbReference>
<evidence type="ECO:0000313" key="2">
    <source>
        <dbReference type="EMBL" id="KAK9726275.1"/>
    </source>
</evidence>
<organism evidence="2 3">
    <name type="scientific">Saponaria officinalis</name>
    <name type="common">Common soapwort</name>
    <name type="synonym">Lychnis saponaria</name>
    <dbReference type="NCBI Taxonomy" id="3572"/>
    <lineage>
        <taxon>Eukaryota</taxon>
        <taxon>Viridiplantae</taxon>
        <taxon>Streptophyta</taxon>
        <taxon>Embryophyta</taxon>
        <taxon>Tracheophyta</taxon>
        <taxon>Spermatophyta</taxon>
        <taxon>Magnoliopsida</taxon>
        <taxon>eudicotyledons</taxon>
        <taxon>Gunneridae</taxon>
        <taxon>Pentapetalae</taxon>
        <taxon>Caryophyllales</taxon>
        <taxon>Caryophyllaceae</taxon>
        <taxon>Caryophylleae</taxon>
        <taxon>Saponaria</taxon>
    </lineage>
</organism>